<reference evidence="2" key="1">
    <citation type="submission" date="2025-08" db="UniProtKB">
        <authorList>
            <consortium name="RefSeq"/>
        </authorList>
    </citation>
    <scope>IDENTIFICATION</scope>
    <source>
        <strain evidence="2">OHB3-1</strain>
    </source>
</reference>
<dbReference type="PANTHER" id="PTHR11439">
    <property type="entry name" value="GAG-POL-RELATED RETROTRANSPOSON"/>
    <property type="match status" value="1"/>
</dbReference>
<dbReference type="Proteomes" id="UP000504603">
    <property type="component" value="Unplaced"/>
</dbReference>
<dbReference type="CDD" id="cd09272">
    <property type="entry name" value="RNase_HI_RT_Ty1"/>
    <property type="match status" value="1"/>
</dbReference>
<sequence length="202" mass="22676">MDVNNAFLNGDLFEEVYMSLPRGYTPSSINSRRHWCPAVSPMDPNLKLAKSTGEPLSDKEATSYRRLLGRLLYLQISRLDISFSTRVILSPVSVCFLENPWSLGALRSSPLFHGLLLKLNLVLWPVSLAAVSIASNPTFHERTKHIEIDCHFVRDKISDGFLKLLPIRSSSQLADMFTKALGSPTLKFLMSKMGVYNIYTPS</sequence>
<dbReference type="OrthoDB" id="414945at2759"/>
<dbReference type="AlphaFoldDB" id="A0A6J1DI66"/>
<dbReference type="GeneID" id="111020712"/>
<protein>
    <submittedName>
        <fullName evidence="2">Uncharacterized protein LOC111020712</fullName>
    </submittedName>
</protein>
<organism evidence="1 2">
    <name type="scientific">Momordica charantia</name>
    <name type="common">Bitter gourd</name>
    <name type="synonym">Balsam pear</name>
    <dbReference type="NCBI Taxonomy" id="3673"/>
    <lineage>
        <taxon>Eukaryota</taxon>
        <taxon>Viridiplantae</taxon>
        <taxon>Streptophyta</taxon>
        <taxon>Embryophyta</taxon>
        <taxon>Tracheophyta</taxon>
        <taxon>Spermatophyta</taxon>
        <taxon>Magnoliopsida</taxon>
        <taxon>eudicotyledons</taxon>
        <taxon>Gunneridae</taxon>
        <taxon>Pentapetalae</taxon>
        <taxon>rosids</taxon>
        <taxon>fabids</taxon>
        <taxon>Cucurbitales</taxon>
        <taxon>Cucurbitaceae</taxon>
        <taxon>Momordiceae</taxon>
        <taxon>Momordica</taxon>
    </lineage>
</organism>
<evidence type="ECO:0000313" key="2">
    <source>
        <dbReference type="RefSeq" id="XP_022153144.1"/>
    </source>
</evidence>
<evidence type="ECO:0000313" key="1">
    <source>
        <dbReference type="Proteomes" id="UP000504603"/>
    </source>
</evidence>
<dbReference type="RefSeq" id="XP_022153144.1">
    <property type="nucleotide sequence ID" value="XM_022297452.1"/>
</dbReference>
<gene>
    <name evidence="2" type="primary">LOC111020712</name>
</gene>
<name>A0A6J1DI66_MOMCH</name>
<dbReference type="PANTHER" id="PTHR11439:SF470">
    <property type="entry name" value="CYSTEINE-RICH RLK (RECEPTOR-LIKE PROTEIN KINASE) 8"/>
    <property type="match status" value="1"/>
</dbReference>
<keyword evidence="1" id="KW-1185">Reference proteome</keyword>
<dbReference type="KEGG" id="mcha:111020712"/>
<accession>A0A6J1DI66</accession>
<proteinExistence type="predicted"/>